<organism evidence="3 4">
    <name type="scientific">Calocera viscosa (strain TUFC12733)</name>
    <dbReference type="NCBI Taxonomy" id="1330018"/>
    <lineage>
        <taxon>Eukaryota</taxon>
        <taxon>Fungi</taxon>
        <taxon>Dikarya</taxon>
        <taxon>Basidiomycota</taxon>
        <taxon>Agaricomycotina</taxon>
        <taxon>Dacrymycetes</taxon>
        <taxon>Dacrymycetales</taxon>
        <taxon>Dacrymycetaceae</taxon>
        <taxon>Calocera</taxon>
    </lineage>
</organism>
<keyword evidence="2" id="KW-0812">Transmembrane</keyword>
<evidence type="ECO:0000256" key="2">
    <source>
        <dbReference type="SAM" id="Phobius"/>
    </source>
</evidence>
<reference evidence="3 4" key="1">
    <citation type="journal article" date="2016" name="Mol. Biol. Evol.">
        <title>Comparative Genomics of Early-Diverging Mushroom-Forming Fungi Provides Insights into the Origins of Lignocellulose Decay Capabilities.</title>
        <authorList>
            <person name="Nagy L.G."/>
            <person name="Riley R."/>
            <person name="Tritt A."/>
            <person name="Adam C."/>
            <person name="Daum C."/>
            <person name="Floudas D."/>
            <person name="Sun H."/>
            <person name="Yadav J.S."/>
            <person name="Pangilinan J."/>
            <person name="Larsson K.H."/>
            <person name="Matsuura K."/>
            <person name="Barry K."/>
            <person name="Labutti K."/>
            <person name="Kuo R."/>
            <person name="Ohm R.A."/>
            <person name="Bhattacharya S.S."/>
            <person name="Shirouzu T."/>
            <person name="Yoshinaga Y."/>
            <person name="Martin F.M."/>
            <person name="Grigoriev I.V."/>
            <person name="Hibbett D.S."/>
        </authorList>
    </citation>
    <scope>NUCLEOTIDE SEQUENCE [LARGE SCALE GENOMIC DNA]</scope>
    <source>
        <strain evidence="3 4">TUFC12733</strain>
    </source>
</reference>
<evidence type="ECO:0000256" key="1">
    <source>
        <dbReference type="SAM" id="MobiDB-lite"/>
    </source>
</evidence>
<proteinExistence type="predicted"/>
<sequence>MASLPTGTPNASTASLTLYPASSPQDESFGFGPEDSYDLVSPSDLDSPDSDPQKEHTPPPALPAWLVVPAMLTPSLSLGALLLPHTLESIPIVLGAIMLLLAIVISAGVQSIWRGAARYVRRETVEERVAEAFVGSGRGVRREKWKKLVSGITKAGMLSTGVGLCVVYLRSAVQLLVPHFSPHINPPHHARPALLPGGPTADPRSLRLPSARPPAPASNPPLDLSLLLPTGRVNPRLPPPLPQQHPAALASLPEEWGLSAVVWDYTLSSLLYFGYVLPALVHLILHHLRAPLAILFPSSAPMDSAHDALLLKKERSLQHKRETKRLLQDLLLFGVLLPGGLTVWGWSLGRFVRLW</sequence>
<keyword evidence="4" id="KW-1185">Reference proteome</keyword>
<feature type="transmembrane region" description="Helical" evidence="2">
    <location>
        <begin position="330"/>
        <end position="349"/>
    </location>
</feature>
<name>A0A167MNY6_CALVF</name>
<feature type="compositionally biased region" description="Polar residues" evidence="1">
    <location>
        <begin position="1"/>
        <end position="26"/>
    </location>
</feature>
<accession>A0A167MNY6</accession>
<evidence type="ECO:0000313" key="4">
    <source>
        <dbReference type="Proteomes" id="UP000076738"/>
    </source>
</evidence>
<feature type="region of interest" description="Disordered" evidence="1">
    <location>
        <begin position="188"/>
        <end position="221"/>
    </location>
</feature>
<evidence type="ECO:0000313" key="3">
    <source>
        <dbReference type="EMBL" id="KZO96916.1"/>
    </source>
</evidence>
<feature type="transmembrane region" description="Helical" evidence="2">
    <location>
        <begin position="265"/>
        <end position="285"/>
    </location>
</feature>
<feature type="transmembrane region" description="Helical" evidence="2">
    <location>
        <begin position="148"/>
        <end position="169"/>
    </location>
</feature>
<feature type="transmembrane region" description="Helical" evidence="2">
    <location>
        <begin position="89"/>
        <end position="113"/>
    </location>
</feature>
<dbReference type="STRING" id="1330018.A0A167MNY6"/>
<dbReference type="Proteomes" id="UP000076738">
    <property type="component" value="Unassembled WGS sequence"/>
</dbReference>
<dbReference type="AlphaFoldDB" id="A0A167MNY6"/>
<dbReference type="EMBL" id="KV417282">
    <property type="protein sequence ID" value="KZO96916.1"/>
    <property type="molecule type" value="Genomic_DNA"/>
</dbReference>
<gene>
    <name evidence="3" type="ORF">CALVIDRAFT_104150</name>
</gene>
<feature type="region of interest" description="Disordered" evidence="1">
    <location>
        <begin position="1"/>
        <end position="60"/>
    </location>
</feature>
<keyword evidence="2" id="KW-0472">Membrane</keyword>
<protein>
    <submittedName>
        <fullName evidence="3">Uncharacterized protein</fullName>
    </submittedName>
</protein>
<dbReference type="OrthoDB" id="3259324at2759"/>
<keyword evidence="2" id="KW-1133">Transmembrane helix</keyword>